<dbReference type="Proteomes" id="UP000053029">
    <property type="component" value="Unassembled WGS sequence"/>
</dbReference>
<dbReference type="AlphaFoldDB" id="A0A0D2DLS4"/>
<dbReference type="RefSeq" id="XP_013282409.1">
    <property type="nucleotide sequence ID" value="XM_013426955.1"/>
</dbReference>
<organism evidence="1 2">
    <name type="scientific">Fonsecaea pedrosoi CBS 271.37</name>
    <dbReference type="NCBI Taxonomy" id="1442368"/>
    <lineage>
        <taxon>Eukaryota</taxon>
        <taxon>Fungi</taxon>
        <taxon>Dikarya</taxon>
        <taxon>Ascomycota</taxon>
        <taxon>Pezizomycotina</taxon>
        <taxon>Eurotiomycetes</taxon>
        <taxon>Chaetothyriomycetidae</taxon>
        <taxon>Chaetothyriales</taxon>
        <taxon>Herpotrichiellaceae</taxon>
        <taxon>Fonsecaea</taxon>
    </lineage>
</organism>
<dbReference type="VEuPathDB" id="FungiDB:Z517_08439"/>
<reference evidence="1 2" key="1">
    <citation type="submission" date="2015-01" db="EMBL/GenBank/DDBJ databases">
        <title>The Genome Sequence of Fonsecaea pedrosoi CBS 271.37.</title>
        <authorList>
            <consortium name="The Broad Institute Genomics Platform"/>
            <person name="Cuomo C."/>
            <person name="de Hoog S."/>
            <person name="Gorbushina A."/>
            <person name="Stielow B."/>
            <person name="Teixiera M."/>
            <person name="Abouelleil A."/>
            <person name="Chapman S.B."/>
            <person name="Priest M."/>
            <person name="Young S.K."/>
            <person name="Wortman J."/>
            <person name="Nusbaum C."/>
            <person name="Birren B."/>
        </authorList>
    </citation>
    <scope>NUCLEOTIDE SEQUENCE [LARGE SCALE GENOMIC DNA]</scope>
    <source>
        <strain evidence="1 2">CBS 271.37</strain>
    </source>
</reference>
<dbReference type="GeneID" id="25307929"/>
<dbReference type="EMBL" id="KN846973">
    <property type="protein sequence ID" value="KIW78601.1"/>
    <property type="molecule type" value="Genomic_DNA"/>
</dbReference>
<proteinExistence type="predicted"/>
<dbReference type="PANTHER" id="PTHR24148:SF73">
    <property type="entry name" value="HET DOMAIN PROTEIN (AFU_ORTHOLOGUE AFUA_8G01020)"/>
    <property type="match status" value="1"/>
</dbReference>
<dbReference type="PANTHER" id="PTHR24148">
    <property type="entry name" value="ANKYRIN REPEAT DOMAIN-CONTAINING PROTEIN 39 HOMOLOG-RELATED"/>
    <property type="match status" value="1"/>
</dbReference>
<sequence length="412" mass="46582">MTTIYKRAACVISWLGRGTAESDLAFAALQKFNFGHDPLLSRLVDQERPCNSVVAAIEYAISMIREEFMLPNAGLGSSRAFREIVSLSGDAISTLLKDAEHLDAVLALANHVYWPRMWIFQEFTCARKRLFLCGNSLTDNLDLALESVMHWRGLSRASGESKLHAALPPMITAANNLGFRRWKFHLGPRLGPKVWQLLSRYRKHDAPVLLSLLRRLHLLHATDARDHVYALISVAADRRELHITPDYAKSVEVVFTEITSALLRHGNLDTLLDATRSEPRPDLPSWVPYWSNLSEPGFDPHLYRLHGSSDWYQRSPALDMSRFPDLIHLDGFIIDEIVLVGDTYRGRISRNSDGPNEKPSKLLQSWLDSIGTAIWDHDGMLKIKTNRKLLQENASPPIFCSQQLSASKSRLN</sequence>
<keyword evidence="2" id="KW-1185">Reference proteome</keyword>
<dbReference type="InterPro" id="IPR052895">
    <property type="entry name" value="HetReg/Transcr_Mod"/>
</dbReference>
<gene>
    <name evidence="1" type="ORF">Z517_08439</name>
</gene>
<evidence type="ECO:0000313" key="2">
    <source>
        <dbReference type="Proteomes" id="UP000053029"/>
    </source>
</evidence>
<evidence type="ECO:0008006" key="3">
    <source>
        <dbReference type="Google" id="ProtNLM"/>
    </source>
</evidence>
<name>A0A0D2DLS4_9EURO</name>
<protein>
    <recommendedName>
        <fullName evidence="3">Heterokaryon incompatibility domain-containing protein</fullName>
    </recommendedName>
</protein>
<evidence type="ECO:0000313" key="1">
    <source>
        <dbReference type="EMBL" id="KIW78601.1"/>
    </source>
</evidence>
<accession>A0A0D2DLS4</accession>
<dbReference type="HOGENOM" id="CLU_667380_0_0_1"/>